<reference evidence="2 3" key="1">
    <citation type="submission" date="2015-04" db="EMBL/GenBank/DDBJ databases">
        <authorList>
            <person name="Schouten J.T."/>
            <person name="Crockett J.T."/>
            <person name="Hodson T.S."/>
            <person name="Hyde J.R."/>
            <person name="Smith T.A."/>
            <person name="Merrill B.D."/>
            <person name="Crook M.B."/>
            <person name="Griffitts J.S."/>
            <person name="Burnett S.H."/>
            <person name="Grose J.H."/>
            <person name="Breakwell D.P."/>
        </authorList>
    </citation>
    <scope>NUCLEOTIDE SEQUENCE [LARGE SCALE GENOMIC DNA]</scope>
</reference>
<keyword evidence="1" id="KW-1133">Transmembrane helix</keyword>
<gene>
    <name evidence="2" type="ORF">PHIM7_157</name>
</gene>
<dbReference type="EMBL" id="KR052480">
    <property type="protein sequence ID" value="AKF12703.1"/>
    <property type="molecule type" value="Genomic_DNA"/>
</dbReference>
<evidence type="ECO:0000256" key="1">
    <source>
        <dbReference type="SAM" id="Phobius"/>
    </source>
</evidence>
<name>A0A0F6SIM3_9CAUD</name>
<proteinExistence type="predicted"/>
<sequence>MGFLLLILIAILAANGSYGWALVVALFIIFFIK</sequence>
<evidence type="ECO:0000313" key="2">
    <source>
        <dbReference type="EMBL" id="AKF12703.1"/>
    </source>
</evidence>
<keyword evidence="1" id="KW-0472">Membrane</keyword>
<organism evidence="2 3">
    <name type="scientific">Sinorhizobium phage phiM7</name>
    <dbReference type="NCBI Taxonomy" id="1647403"/>
    <lineage>
        <taxon>Viruses</taxon>
        <taxon>Duplodnaviria</taxon>
        <taxon>Heunggongvirae</taxon>
        <taxon>Uroviricota</taxon>
        <taxon>Caudoviricetes</taxon>
        <taxon>Emdodecavirus</taxon>
        <taxon>Emdodecavirus M7</taxon>
    </lineage>
</organism>
<keyword evidence="1" id="KW-0812">Transmembrane</keyword>
<accession>A0A0F6SIM3</accession>
<evidence type="ECO:0008006" key="4">
    <source>
        <dbReference type="Google" id="ProtNLM"/>
    </source>
</evidence>
<feature type="transmembrane region" description="Helical" evidence="1">
    <location>
        <begin position="6"/>
        <end position="32"/>
    </location>
</feature>
<protein>
    <recommendedName>
        <fullName evidence="4">Transmembrane protein</fullName>
    </recommendedName>
</protein>
<evidence type="ECO:0000313" key="3">
    <source>
        <dbReference type="Proteomes" id="UP000221947"/>
    </source>
</evidence>
<keyword evidence="3" id="KW-1185">Reference proteome</keyword>
<dbReference type="Proteomes" id="UP000221947">
    <property type="component" value="Segment"/>
</dbReference>